<dbReference type="OrthoDB" id="529205at2759"/>
<evidence type="ECO:0000256" key="1">
    <source>
        <dbReference type="SAM" id="MobiDB-lite"/>
    </source>
</evidence>
<protein>
    <submittedName>
        <fullName evidence="2">Uncharacterized protein</fullName>
    </submittedName>
</protein>
<dbReference type="AlphaFoldDB" id="A0A9P6RBR7"/>
<proteinExistence type="predicted"/>
<dbReference type="EMBL" id="JAAAIP010000496">
    <property type="protein sequence ID" value="KAG0316113.1"/>
    <property type="molecule type" value="Genomic_DNA"/>
</dbReference>
<feature type="region of interest" description="Disordered" evidence="1">
    <location>
        <begin position="1"/>
        <end position="35"/>
    </location>
</feature>
<name>A0A9P6RBR7_9FUNG</name>
<evidence type="ECO:0000313" key="2">
    <source>
        <dbReference type="EMBL" id="KAG0316113.1"/>
    </source>
</evidence>
<dbReference type="Proteomes" id="UP000738325">
    <property type="component" value="Unassembled WGS sequence"/>
</dbReference>
<sequence length="164" mass="17794">ESDPIKHAPGWKHENASDSEASVKADREPQPRNVEHLQRETVEHLRQNNAYTVDDLKNKAEAVGENISEQAKGYANKAKAAGESVAEQSKEYAQQAKKVVDENVSSKQAEEYTQKAKAAGEQASKEAQQAGEGVMEGVKAGAEKVTQFVKESVDTAKKAVGMDK</sequence>
<gene>
    <name evidence="2" type="ORF">BGZ99_007042</name>
</gene>
<accession>A0A9P6RBR7</accession>
<reference evidence="2" key="1">
    <citation type="journal article" date="2020" name="Fungal Divers.">
        <title>Resolving the Mortierellaceae phylogeny through synthesis of multi-gene phylogenetics and phylogenomics.</title>
        <authorList>
            <person name="Vandepol N."/>
            <person name="Liber J."/>
            <person name="Desiro A."/>
            <person name="Na H."/>
            <person name="Kennedy M."/>
            <person name="Barry K."/>
            <person name="Grigoriev I.V."/>
            <person name="Miller A.N."/>
            <person name="O'Donnell K."/>
            <person name="Stajich J.E."/>
            <person name="Bonito G."/>
        </authorList>
    </citation>
    <scope>NUCLEOTIDE SEQUENCE</scope>
    <source>
        <strain evidence="2">REB-010B</strain>
    </source>
</reference>
<comment type="caution">
    <text evidence="2">The sequence shown here is derived from an EMBL/GenBank/DDBJ whole genome shotgun (WGS) entry which is preliminary data.</text>
</comment>
<feature type="region of interest" description="Disordered" evidence="1">
    <location>
        <begin position="83"/>
        <end position="135"/>
    </location>
</feature>
<feature type="non-terminal residue" evidence="2">
    <location>
        <position position="1"/>
    </location>
</feature>
<organism evidence="2 3">
    <name type="scientific">Dissophora globulifera</name>
    <dbReference type="NCBI Taxonomy" id="979702"/>
    <lineage>
        <taxon>Eukaryota</taxon>
        <taxon>Fungi</taxon>
        <taxon>Fungi incertae sedis</taxon>
        <taxon>Mucoromycota</taxon>
        <taxon>Mortierellomycotina</taxon>
        <taxon>Mortierellomycetes</taxon>
        <taxon>Mortierellales</taxon>
        <taxon>Mortierellaceae</taxon>
        <taxon>Dissophora</taxon>
    </lineage>
</organism>
<keyword evidence="3" id="KW-1185">Reference proteome</keyword>
<evidence type="ECO:0000313" key="3">
    <source>
        <dbReference type="Proteomes" id="UP000738325"/>
    </source>
</evidence>